<dbReference type="Proteomes" id="UP000019246">
    <property type="component" value="Unassembled WGS sequence"/>
</dbReference>
<keyword evidence="2" id="KW-0378">Hydrolase</keyword>
<organism evidence="2 3">
    <name type="scientific">Listeria aquatica FSL S10-1188</name>
    <dbReference type="NCBI Taxonomy" id="1265818"/>
    <lineage>
        <taxon>Bacteria</taxon>
        <taxon>Bacillati</taxon>
        <taxon>Bacillota</taxon>
        <taxon>Bacilli</taxon>
        <taxon>Bacillales</taxon>
        <taxon>Listeriaceae</taxon>
        <taxon>Listeria</taxon>
    </lineage>
</organism>
<evidence type="ECO:0000259" key="1">
    <source>
        <dbReference type="Pfam" id="PF12146"/>
    </source>
</evidence>
<accession>W7BBH1</accession>
<dbReference type="SUPFAM" id="SSF53474">
    <property type="entry name" value="alpha/beta-Hydrolases"/>
    <property type="match status" value="1"/>
</dbReference>
<evidence type="ECO:0000313" key="3">
    <source>
        <dbReference type="Proteomes" id="UP000019246"/>
    </source>
</evidence>
<gene>
    <name evidence="2" type="ORF">MAQA_13975</name>
</gene>
<dbReference type="InterPro" id="IPR029058">
    <property type="entry name" value="AB_hydrolase_fold"/>
</dbReference>
<name>W7BBH1_9LIST</name>
<sequence length="327" mass="36696">MVKEQKLATYDGDEIFIREWSEVEKPVGIVQIVHGMNEHSGRYAELASKLNQAGYLVVADDHRGFGLTAKSEAELGHIEPSNGLEMMLQDQEIVKHHMEQKFPDLPYFIFAHSMGSYITRVFITRHSLDGVILAGSGLQPTLLLAAATRLASHFVKKYPARKNHLLNKLAFLGFNHTFHEKHPYSWLSRDPLVQEAFAKDPLCGPVVGTSGFFDTLFRAILASQIKENVWSVPNGLPVLLLSGTEDPVGHYGKDIPKLAVKLSEAGVKDVTYKLYEGARHELIHEVGKETVITDIINWIEQKKKRTVTFASFLTYLSFTKNNILSGR</sequence>
<proteinExistence type="predicted"/>
<dbReference type="EMBL" id="AOCG01000014">
    <property type="protein sequence ID" value="EUJ17273.1"/>
    <property type="molecule type" value="Genomic_DNA"/>
</dbReference>
<dbReference type="RefSeq" id="WP_077913617.1">
    <property type="nucleotide sequence ID" value="NZ_AOCG01000014.1"/>
</dbReference>
<reference evidence="2 3" key="1">
    <citation type="journal article" date="2014" name="Int. J. Syst. Evol. Microbiol.">
        <title>Listeria floridensis sp. nov., Listeria aquatica sp. nov., Listeria cornellensis sp. nov., Listeria riparia sp. nov. and Listeria grandensis sp. nov., from agricultural and natural environments.</title>
        <authorList>
            <person name="den Bakker H.C."/>
            <person name="Warchocki S."/>
            <person name="Wright E.M."/>
            <person name="Allred A.F."/>
            <person name="Ahlstrom C."/>
            <person name="Manuel C.S."/>
            <person name="Stasiewicz M.J."/>
            <person name="Burrell A."/>
            <person name="Roof S."/>
            <person name="Strawn L."/>
            <person name="Fortes E.D."/>
            <person name="Nightingale K.K."/>
            <person name="Kephart D."/>
            <person name="Wiedmann M."/>
        </authorList>
    </citation>
    <scope>NUCLEOTIDE SEQUENCE [LARGE SCALE GENOMIC DNA]</scope>
    <source>
        <strain evidence="2 3">FSL S10-1188</strain>
    </source>
</reference>
<dbReference type="InterPro" id="IPR022742">
    <property type="entry name" value="Hydrolase_4"/>
</dbReference>
<dbReference type="Pfam" id="PF12146">
    <property type="entry name" value="Hydrolase_4"/>
    <property type="match status" value="1"/>
</dbReference>
<protein>
    <submittedName>
        <fullName evidence="2">Hydrolase, alpha/beta fold family protein</fullName>
    </submittedName>
</protein>
<dbReference type="Gene3D" id="3.40.50.1820">
    <property type="entry name" value="alpha/beta hydrolase"/>
    <property type="match status" value="1"/>
</dbReference>
<dbReference type="AlphaFoldDB" id="W7BBH1"/>
<evidence type="ECO:0000313" key="2">
    <source>
        <dbReference type="EMBL" id="EUJ17273.1"/>
    </source>
</evidence>
<dbReference type="GO" id="GO:0016787">
    <property type="term" value="F:hydrolase activity"/>
    <property type="evidence" value="ECO:0007669"/>
    <property type="project" value="UniProtKB-KW"/>
</dbReference>
<dbReference type="PATRIC" id="fig|1265818.5.peg.2821"/>
<feature type="domain" description="Serine aminopeptidase S33" evidence="1">
    <location>
        <begin position="25"/>
        <end position="285"/>
    </location>
</feature>
<dbReference type="OrthoDB" id="9806902at2"/>
<dbReference type="PANTHER" id="PTHR11614">
    <property type="entry name" value="PHOSPHOLIPASE-RELATED"/>
    <property type="match status" value="1"/>
</dbReference>
<keyword evidence="3" id="KW-1185">Reference proteome</keyword>
<dbReference type="InterPro" id="IPR051044">
    <property type="entry name" value="MAG_DAG_Lipase"/>
</dbReference>
<comment type="caution">
    <text evidence="2">The sequence shown here is derived from an EMBL/GenBank/DDBJ whole genome shotgun (WGS) entry which is preliminary data.</text>
</comment>
<dbReference type="STRING" id="1265818.MAQA_13975"/>